<protein>
    <submittedName>
        <fullName evidence="2">Uncharacterized protein</fullName>
    </submittedName>
</protein>
<organism evidence="2 3">
    <name type="scientific">Monosiga brevicollis</name>
    <name type="common">Choanoflagellate</name>
    <dbReference type="NCBI Taxonomy" id="81824"/>
    <lineage>
        <taxon>Eukaryota</taxon>
        <taxon>Choanoflagellata</taxon>
        <taxon>Craspedida</taxon>
        <taxon>Salpingoecidae</taxon>
        <taxon>Monosiga</taxon>
    </lineage>
</organism>
<feature type="compositionally biased region" description="Polar residues" evidence="1">
    <location>
        <begin position="124"/>
        <end position="147"/>
    </location>
</feature>
<sequence>MVSEPIWKRRQPPPHQDHREQTPVTISPSTPRAQETIVVPDTPLGSSEPDFAHRSRASRRRGKSGSRASSTVVSPDRLAVRSPAKRPTIGHSPLRTKRAAATRPIEAEHDSIESDGDEVAPHTLPTSNGVHPKRTSSGASTHVQANTRAEAPPVHVIHLDEEEAEEKQAMLQSRHRPKSNRLFSSIGDTARVRTSQQLEQPPRTRAPLAASSDVTTHVQSSPAVLWTRSSAPTLHKQARERPSLPARFQRRSSPPPPSSSQPKLQFASSKPASSKPARAGPLLMQSTRQAQHASSWPQVEGRAASAVDDGHNLTSHAPPSFDEDAILSSPLRYSVPAHARPQERQAPDSSIEALMQKTTRQHGQQSSGKKGGPSGGSRSARGRTGSGGKGRRGRGSWRGRSGRRKSQK</sequence>
<evidence type="ECO:0000256" key="1">
    <source>
        <dbReference type="SAM" id="MobiDB-lite"/>
    </source>
</evidence>
<proteinExistence type="predicted"/>
<accession>A9UW65</accession>
<keyword evidence="3" id="KW-1185">Reference proteome</keyword>
<dbReference type="InParanoid" id="A9UW65"/>
<dbReference type="EMBL" id="CH991547">
    <property type="protein sequence ID" value="EDQ90508.1"/>
    <property type="molecule type" value="Genomic_DNA"/>
</dbReference>
<feature type="compositionally biased region" description="Basic residues" evidence="1">
    <location>
        <begin position="389"/>
        <end position="408"/>
    </location>
</feature>
<feature type="compositionally biased region" description="Basic residues" evidence="1">
    <location>
        <begin position="54"/>
        <end position="64"/>
    </location>
</feature>
<dbReference type="AlphaFoldDB" id="A9UW65"/>
<feature type="compositionally biased region" description="Polar residues" evidence="1">
    <location>
        <begin position="212"/>
        <end position="232"/>
    </location>
</feature>
<feature type="compositionally biased region" description="Polar residues" evidence="1">
    <location>
        <begin position="22"/>
        <end position="33"/>
    </location>
</feature>
<feature type="compositionally biased region" description="Polar residues" evidence="1">
    <location>
        <begin position="181"/>
        <end position="199"/>
    </location>
</feature>
<feature type="compositionally biased region" description="Low complexity" evidence="1">
    <location>
        <begin position="267"/>
        <end position="279"/>
    </location>
</feature>
<name>A9UW65_MONBE</name>
<dbReference type="RefSeq" id="XP_001744559.1">
    <property type="nucleotide sequence ID" value="XM_001744507.1"/>
</dbReference>
<dbReference type="Proteomes" id="UP000001357">
    <property type="component" value="Unassembled WGS sequence"/>
</dbReference>
<dbReference type="KEGG" id="mbr:MONBRDRAFT_24358"/>
<feature type="compositionally biased region" description="Polar residues" evidence="1">
    <location>
        <begin position="284"/>
        <end position="297"/>
    </location>
</feature>
<dbReference type="GeneID" id="5889783"/>
<reference evidence="2 3" key="1">
    <citation type="journal article" date="2008" name="Nature">
        <title>The genome of the choanoflagellate Monosiga brevicollis and the origin of metazoans.</title>
        <authorList>
            <consortium name="JGI Sequencing"/>
            <person name="King N."/>
            <person name="Westbrook M.J."/>
            <person name="Young S.L."/>
            <person name="Kuo A."/>
            <person name="Abedin M."/>
            <person name="Chapman J."/>
            <person name="Fairclough S."/>
            <person name="Hellsten U."/>
            <person name="Isogai Y."/>
            <person name="Letunic I."/>
            <person name="Marr M."/>
            <person name="Pincus D."/>
            <person name="Putnam N."/>
            <person name="Rokas A."/>
            <person name="Wright K.J."/>
            <person name="Zuzow R."/>
            <person name="Dirks W."/>
            <person name="Good M."/>
            <person name="Goodstein D."/>
            <person name="Lemons D."/>
            <person name="Li W."/>
            <person name="Lyons J.B."/>
            <person name="Morris A."/>
            <person name="Nichols S."/>
            <person name="Richter D.J."/>
            <person name="Salamov A."/>
            <person name="Bork P."/>
            <person name="Lim W.A."/>
            <person name="Manning G."/>
            <person name="Miller W.T."/>
            <person name="McGinnis W."/>
            <person name="Shapiro H."/>
            <person name="Tjian R."/>
            <person name="Grigoriev I.V."/>
            <person name="Rokhsar D."/>
        </authorList>
    </citation>
    <scope>NUCLEOTIDE SEQUENCE [LARGE SCALE GENOMIC DNA]</scope>
    <source>
        <strain evidence="3">MX1 / ATCC 50154</strain>
    </source>
</reference>
<gene>
    <name evidence="2" type="ORF">MONBRDRAFT_24358</name>
</gene>
<feature type="region of interest" description="Disordered" evidence="1">
    <location>
        <begin position="1"/>
        <end position="408"/>
    </location>
</feature>
<evidence type="ECO:0000313" key="3">
    <source>
        <dbReference type="Proteomes" id="UP000001357"/>
    </source>
</evidence>
<evidence type="ECO:0000313" key="2">
    <source>
        <dbReference type="EMBL" id="EDQ90508.1"/>
    </source>
</evidence>